<name>A0A1A9Z2H0_GLOPL</name>
<dbReference type="VEuPathDB" id="VectorBase:GPAI001713"/>
<protein>
    <submittedName>
        <fullName evidence="1">Uncharacterized protein</fullName>
    </submittedName>
</protein>
<evidence type="ECO:0000313" key="2">
    <source>
        <dbReference type="Proteomes" id="UP000092445"/>
    </source>
</evidence>
<dbReference type="EnsemblMetazoa" id="GPAI015261-RA">
    <property type="protein sequence ID" value="GPAI015261-PA"/>
    <property type="gene ID" value="GPAI015261"/>
</dbReference>
<dbReference type="Proteomes" id="UP000092445">
    <property type="component" value="Unassembled WGS sequence"/>
</dbReference>
<sequence>MSDVTTVTCKTSYPQNDDKLEACRKPVKALKKKLSAINNQRKGLQRRKMMCCYQKYLQHHINIKYSTFLSSEETSQELLTINRKVHLAVQQPLRAEQHTASGGRGDIILTI</sequence>
<evidence type="ECO:0000313" key="1">
    <source>
        <dbReference type="EnsemblMetazoa" id="GPAI015261-PA"/>
    </source>
</evidence>
<accession>A0A1A9Z2H0</accession>
<reference evidence="2" key="1">
    <citation type="submission" date="2014-03" db="EMBL/GenBank/DDBJ databases">
        <authorList>
            <person name="Aksoy S."/>
            <person name="Warren W."/>
            <person name="Wilson R.K."/>
        </authorList>
    </citation>
    <scope>NUCLEOTIDE SEQUENCE [LARGE SCALE GENOMIC DNA]</scope>
    <source>
        <strain evidence="2">IAEA</strain>
    </source>
</reference>
<organism evidence="1 2">
    <name type="scientific">Glossina pallidipes</name>
    <name type="common">Tsetse fly</name>
    <dbReference type="NCBI Taxonomy" id="7398"/>
    <lineage>
        <taxon>Eukaryota</taxon>
        <taxon>Metazoa</taxon>
        <taxon>Ecdysozoa</taxon>
        <taxon>Arthropoda</taxon>
        <taxon>Hexapoda</taxon>
        <taxon>Insecta</taxon>
        <taxon>Pterygota</taxon>
        <taxon>Neoptera</taxon>
        <taxon>Endopterygota</taxon>
        <taxon>Diptera</taxon>
        <taxon>Brachycera</taxon>
        <taxon>Muscomorpha</taxon>
        <taxon>Hippoboscoidea</taxon>
        <taxon>Glossinidae</taxon>
        <taxon>Glossina</taxon>
    </lineage>
</organism>
<keyword evidence="2" id="KW-1185">Reference proteome</keyword>
<dbReference type="AlphaFoldDB" id="A0A1A9Z2H0"/>
<dbReference type="VEuPathDB" id="VectorBase:GPAI015261"/>
<dbReference type="EnsemblMetazoa" id="GPAI001713-RA">
    <property type="protein sequence ID" value="GPAI001713-PA"/>
    <property type="gene ID" value="GPAI001713"/>
</dbReference>
<reference evidence="1" key="2">
    <citation type="submission" date="2020-05" db="UniProtKB">
        <authorList>
            <consortium name="EnsemblMetazoa"/>
        </authorList>
    </citation>
    <scope>IDENTIFICATION</scope>
    <source>
        <strain evidence="1">IAEA</strain>
    </source>
</reference>
<proteinExistence type="predicted"/>